<evidence type="ECO:0008006" key="4">
    <source>
        <dbReference type="Google" id="ProtNLM"/>
    </source>
</evidence>
<dbReference type="Proteomes" id="UP000199138">
    <property type="component" value="Unassembled WGS sequence"/>
</dbReference>
<dbReference type="RefSeq" id="WP_093021434.1">
    <property type="nucleotide sequence ID" value="NZ_FPBK01000001.1"/>
</dbReference>
<reference evidence="2 3" key="1">
    <citation type="submission" date="2016-10" db="EMBL/GenBank/DDBJ databases">
        <authorList>
            <person name="de Groot N.N."/>
        </authorList>
    </citation>
    <scope>NUCLEOTIDE SEQUENCE [LARGE SCALE GENOMIC DNA]</scope>
    <source>
        <strain evidence="2 3">CGMCC 1.12333</strain>
    </source>
</reference>
<keyword evidence="1" id="KW-1133">Transmembrane helix</keyword>
<keyword evidence="3" id="KW-1185">Reference proteome</keyword>
<feature type="transmembrane region" description="Helical" evidence="1">
    <location>
        <begin position="45"/>
        <end position="63"/>
    </location>
</feature>
<sequence>MIDNIKENLGEVNENAQQYVNSSVSYYKLKAFKLLMKGVTSMSQLLITGFILVIAALFISFAASFGIGELLDNRFLGFLIVGVFYILVAIIFYANRQIIERKILKEFSEDFFDELEDDN</sequence>
<gene>
    <name evidence="2" type="ORF">SAMN05216480_10196</name>
</gene>
<dbReference type="STRING" id="1224947.SAMN05216480_10196"/>
<keyword evidence="1" id="KW-0472">Membrane</keyword>
<evidence type="ECO:0000313" key="2">
    <source>
        <dbReference type="EMBL" id="SFU27186.1"/>
    </source>
</evidence>
<dbReference type="OrthoDB" id="1144182at2"/>
<dbReference type="AlphaFoldDB" id="A0A1I7ETD1"/>
<accession>A0A1I7ETD1</accession>
<protein>
    <recommendedName>
        <fullName evidence="4">Holin-X, holin superfamily III</fullName>
    </recommendedName>
</protein>
<keyword evidence="1" id="KW-0812">Transmembrane</keyword>
<feature type="transmembrane region" description="Helical" evidence="1">
    <location>
        <begin position="75"/>
        <end position="95"/>
    </location>
</feature>
<name>A0A1I7ETD1_9FLAO</name>
<organism evidence="2 3">
    <name type="scientific">Pustulibacterium marinum</name>
    <dbReference type="NCBI Taxonomy" id="1224947"/>
    <lineage>
        <taxon>Bacteria</taxon>
        <taxon>Pseudomonadati</taxon>
        <taxon>Bacteroidota</taxon>
        <taxon>Flavobacteriia</taxon>
        <taxon>Flavobacteriales</taxon>
        <taxon>Flavobacteriaceae</taxon>
        <taxon>Pustulibacterium</taxon>
    </lineage>
</organism>
<evidence type="ECO:0000256" key="1">
    <source>
        <dbReference type="SAM" id="Phobius"/>
    </source>
</evidence>
<proteinExistence type="predicted"/>
<evidence type="ECO:0000313" key="3">
    <source>
        <dbReference type="Proteomes" id="UP000199138"/>
    </source>
</evidence>
<dbReference type="EMBL" id="FPBK01000001">
    <property type="protein sequence ID" value="SFU27186.1"/>
    <property type="molecule type" value="Genomic_DNA"/>
</dbReference>